<dbReference type="Proteomes" id="UP000585474">
    <property type="component" value="Unassembled WGS sequence"/>
</dbReference>
<feature type="chain" id="PRO_5029546010" description="Secreted protein" evidence="1">
    <location>
        <begin position="16"/>
        <end position="136"/>
    </location>
</feature>
<keyword evidence="3" id="KW-1185">Reference proteome</keyword>
<evidence type="ECO:0000256" key="1">
    <source>
        <dbReference type="SAM" id="SignalP"/>
    </source>
</evidence>
<sequence>MWTLLLLLLVPEVVAPRVVLTVFQPLVLNPLVQSLGLMSALCHATDHCLLTCLVRVFKHYRQRGPGHYSDLPTLVQQILSAFSNPFTALSASTGSADGSDSWDRPSFAQTMLKNTMIPPSLPLYEHKALFPTDLAL</sequence>
<comment type="caution">
    <text evidence="2">The sequence shown here is derived from an EMBL/GenBank/DDBJ whole genome shotgun (WGS) entry which is preliminary data.</text>
</comment>
<evidence type="ECO:0000313" key="2">
    <source>
        <dbReference type="EMBL" id="GFZ20839.1"/>
    </source>
</evidence>
<feature type="non-terminal residue" evidence="2">
    <location>
        <position position="1"/>
    </location>
</feature>
<dbReference type="EMBL" id="BJWL01000029">
    <property type="protein sequence ID" value="GFZ20839.1"/>
    <property type="molecule type" value="Genomic_DNA"/>
</dbReference>
<evidence type="ECO:0000313" key="3">
    <source>
        <dbReference type="Proteomes" id="UP000585474"/>
    </source>
</evidence>
<reference evidence="2 3" key="1">
    <citation type="submission" date="2019-07" db="EMBL/GenBank/DDBJ databases">
        <title>De Novo Assembly of kiwifruit Actinidia rufa.</title>
        <authorList>
            <person name="Sugita-Konishi S."/>
            <person name="Sato K."/>
            <person name="Mori E."/>
            <person name="Abe Y."/>
            <person name="Kisaki G."/>
            <person name="Hamano K."/>
            <person name="Suezawa K."/>
            <person name="Otani M."/>
            <person name="Fukuda T."/>
            <person name="Manabe T."/>
            <person name="Gomi K."/>
            <person name="Tabuchi M."/>
            <person name="Akimitsu K."/>
            <person name="Kataoka I."/>
        </authorList>
    </citation>
    <scope>NUCLEOTIDE SEQUENCE [LARGE SCALE GENOMIC DNA]</scope>
    <source>
        <strain evidence="3">cv. Fuchu</strain>
    </source>
</reference>
<accession>A0A7J0HCP8</accession>
<organism evidence="2 3">
    <name type="scientific">Actinidia rufa</name>
    <dbReference type="NCBI Taxonomy" id="165716"/>
    <lineage>
        <taxon>Eukaryota</taxon>
        <taxon>Viridiplantae</taxon>
        <taxon>Streptophyta</taxon>
        <taxon>Embryophyta</taxon>
        <taxon>Tracheophyta</taxon>
        <taxon>Spermatophyta</taxon>
        <taxon>Magnoliopsida</taxon>
        <taxon>eudicotyledons</taxon>
        <taxon>Gunneridae</taxon>
        <taxon>Pentapetalae</taxon>
        <taxon>asterids</taxon>
        <taxon>Ericales</taxon>
        <taxon>Actinidiaceae</taxon>
        <taxon>Actinidia</taxon>
    </lineage>
</organism>
<feature type="signal peptide" evidence="1">
    <location>
        <begin position="1"/>
        <end position="15"/>
    </location>
</feature>
<gene>
    <name evidence="2" type="ORF">Acr_29g0000010</name>
</gene>
<name>A0A7J0HCP8_9ERIC</name>
<protein>
    <recommendedName>
        <fullName evidence="4">Secreted protein</fullName>
    </recommendedName>
</protein>
<proteinExistence type="predicted"/>
<dbReference type="AlphaFoldDB" id="A0A7J0HCP8"/>
<evidence type="ECO:0008006" key="4">
    <source>
        <dbReference type="Google" id="ProtNLM"/>
    </source>
</evidence>
<keyword evidence="1" id="KW-0732">Signal</keyword>